<reference evidence="1 2" key="1">
    <citation type="submission" date="2024-06" db="EMBL/GenBank/DDBJ databases">
        <title>Complete genome of Phlyctema vagabunda strain 19-DSS-EL-015.</title>
        <authorList>
            <person name="Fiorenzani C."/>
        </authorList>
    </citation>
    <scope>NUCLEOTIDE SEQUENCE [LARGE SCALE GENOMIC DNA]</scope>
    <source>
        <strain evidence="1 2">19-DSS-EL-015</strain>
    </source>
</reference>
<keyword evidence="2" id="KW-1185">Reference proteome</keyword>
<dbReference type="Proteomes" id="UP001629113">
    <property type="component" value="Unassembled WGS sequence"/>
</dbReference>
<protein>
    <submittedName>
        <fullName evidence="1">NmrA family protein</fullName>
    </submittedName>
</protein>
<accession>A0ABR4PJX0</accession>
<name>A0ABR4PJX0_9HELO</name>
<sequence length="135" mass="15038">MRSNNVRRLFAMGTLTIKRPEDKFSVVQFLVVHLMPYFASAAYQTVMNIAATFEQVKEGDGIDWTVFRIAGIPGEDDEESWKKDREGGEDFVGWVGEKGWATNQQRGALARWLVNAAEGGAEEWIGKMPAVAAGR</sequence>
<organism evidence="1 2">
    <name type="scientific">Phlyctema vagabunda</name>
    <dbReference type="NCBI Taxonomy" id="108571"/>
    <lineage>
        <taxon>Eukaryota</taxon>
        <taxon>Fungi</taxon>
        <taxon>Dikarya</taxon>
        <taxon>Ascomycota</taxon>
        <taxon>Pezizomycotina</taxon>
        <taxon>Leotiomycetes</taxon>
        <taxon>Helotiales</taxon>
        <taxon>Dermateaceae</taxon>
        <taxon>Phlyctema</taxon>
    </lineage>
</organism>
<evidence type="ECO:0000313" key="2">
    <source>
        <dbReference type="Proteomes" id="UP001629113"/>
    </source>
</evidence>
<comment type="caution">
    <text evidence="1">The sequence shown here is derived from an EMBL/GenBank/DDBJ whole genome shotgun (WGS) entry which is preliminary data.</text>
</comment>
<gene>
    <name evidence="1" type="ORF">PVAG01_04993</name>
</gene>
<evidence type="ECO:0000313" key="1">
    <source>
        <dbReference type="EMBL" id="KAL3423246.1"/>
    </source>
</evidence>
<proteinExistence type="predicted"/>
<dbReference type="EMBL" id="JBFCZG010000004">
    <property type="protein sequence ID" value="KAL3423246.1"/>
    <property type="molecule type" value="Genomic_DNA"/>
</dbReference>
<dbReference type="Gene3D" id="3.40.50.720">
    <property type="entry name" value="NAD(P)-binding Rossmann-like Domain"/>
    <property type="match status" value="1"/>
</dbReference>